<feature type="domain" description="CCHC-type" evidence="4">
    <location>
        <begin position="164"/>
        <end position="179"/>
    </location>
</feature>
<name>A0AAP0C5N7_9ASPA</name>
<feature type="compositionally biased region" description="Gly residues" evidence="3">
    <location>
        <begin position="117"/>
        <end position="127"/>
    </location>
</feature>
<protein>
    <recommendedName>
        <fullName evidence="4">CCHC-type domain-containing protein</fullName>
    </recommendedName>
</protein>
<dbReference type="PANTHER" id="PTHR35317">
    <property type="entry name" value="OS04G0629600 PROTEIN"/>
    <property type="match status" value="1"/>
</dbReference>
<dbReference type="InterPro" id="IPR025724">
    <property type="entry name" value="GAG-pre-integrase_dom"/>
</dbReference>
<gene>
    <name evidence="5" type="ORF">KSP39_PZI000959</name>
</gene>
<evidence type="ECO:0000256" key="2">
    <source>
        <dbReference type="SAM" id="Coils"/>
    </source>
</evidence>
<accession>A0AAP0C5N7</accession>
<dbReference type="AlphaFoldDB" id="A0AAP0C5N7"/>
<dbReference type="PROSITE" id="PS50158">
    <property type="entry name" value="ZF_CCHC"/>
    <property type="match status" value="2"/>
</dbReference>
<evidence type="ECO:0000259" key="4">
    <source>
        <dbReference type="PROSITE" id="PS50158"/>
    </source>
</evidence>
<proteinExistence type="predicted"/>
<feature type="coiled-coil region" evidence="2">
    <location>
        <begin position="73"/>
        <end position="100"/>
    </location>
</feature>
<dbReference type="GO" id="GO:0008270">
    <property type="term" value="F:zinc ion binding"/>
    <property type="evidence" value="ECO:0007669"/>
    <property type="project" value="UniProtKB-KW"/>
</dbReference>
<dbReference type="InterPro" id="IPR054722">
    <property type="entry name" value="PolX-like_BBD"/>
</dbReference>
<dbReference type="PANTHER" id="PTHR35317:SF28">
    <property type="entry name" value="ZINC FINGER, CCHC-TYPE, RIBONUCLEASE H-LIKE DOMAIN, GAG-PRE-INTEGRASE DOMAIN PROTEIN-RELATED"/>
    <property type="match status" value="1"/>
</dbReference>
<keyword evidence="1" id="KW-0862">Zinc</keyword>
<feature type="domain" description="CCHC-type" evidence="4">
    <location>
        <begin position="183"/>
        <end position="196"/>
    </location>
</feature>
<keyword evidence="1" id="KW-0863">Zinc-finger</keyword>
<dbReference type="Gene3D" id="4.10.60.10">
    <property type="entry name" value="Zinc finger, CCHC-type"/>
    <property type="match status" value="1"/>
</dbReference>
<dbReference type="Pfam" id="PF13976">
    <property type="entry name" value="gag_pre-integrs"/>
    <property type="match status" value="1"/>
</dbReference>
<dbReference type="Pfam" id="PF22936">
    <property type="entry name" value="Pol_BBD"/>
    <property type="match status" value="1"/>
</dbReference>
<evidence type="ECO:0000256" key="3">
    <source>
        <dbReference type="SAM" id="MobiDB-lite"/>
    </source>
</evidence>
<evidence type="ECO:0000256" key="1">
    <source>
        <dbReference type="PROSITE-ProRule" id="PRU00047"/>
    </source>
</evidence>
<dbReference type="Pfam" id="PF14223">
    <property type="entry name" value="Retrotran_gag_2"/>
    <property type="match status" value="1"/>
</dbReference>
<comment type="caution">
    <text evidence="5">The sequence shown here is derived from an EMBL/GenBank/DDBJ whole genome shotgun (WGS) entry which is preliminary data.</text>
</comment>
<dbReference type="SMART" id="SM00343">
    <property type="entry name" value="ZnF_C2HC"/>
    <property type="match status" value="2"/>
</dbReference>
<sequence length="401" mass="45615">MKMKESETVSDYITRVQVVVNQLTRNGEDLTDARVVEKILRSLTDNFVNVVCAIEESKDLATLTGDELVGSLEAHEQRKKKKKEETLEQALQTKASIKDEKLLYSQNFRGRGRGHGGRNNGRGSGGRGRGEYDEKKGLSSQQNYRGRGCGRGRGGRSNHSNVECYNCDKHGHYAKECKSNIECYNCGKYGHYAKECYSEKKVEENANLVAEEETREDGVLLMAYKDTVSDNDTIWYLDTGASNHMCGHKHLFKEMREVEDGHVSFGDASKIQVKGQGAIYYLQKGGTEGSIENVYYVPDFKNNILSMGQLMEKGYSVFMKNRVLQLKDNQGHLVARVEMGRNRMYKLNLRSMREKCLQVNVEDKALLWHLRFGHLHHGGLKRLAKKTWCTGCLTWTMRVNL</sequence>
<keyword evidence="2" id="KW-0175">Coiled coil</keyword>
<reference evidence="5 6" key="1">
    <citation type="journal article" date="2022" name="Nat. Plants">
        <title>Genomes of leafy and leafless Platanthera orchids illuminate the evolution of mycoheterotrophy.</title>
        <authorList>
            <person name="Li M.H."/>
            <person name="Liu K.W."/>
            <person name="Li Z."/>
            <person name="Lu H.C."/>
            <person name="Ye Q.L."/>
            <person name="Zhang D."/>
            <person name="Wang J.Y."/>
            <person name="Li Y.F."/>
            <person name="Zhong Z.M."/>
            <person name="Liu X."/>
            <person name="Yu X."/>
            <person name="Liu D.K."/>
            <person name="Tu X.D."/>
            <person name="Liu B."/>
            <person name="Hao Y."/>
            <person name="Liao X.Y."/>
            <person name="Jiang Y.T."/>
            <person name="Sun W.H."/>
            <person name="Chen J."/>
            <person name="Chen Y.Q."/>
            <person name="Ai Y."/>
            <person name="Zhai J.W."/>
            <person name="Wu S.S."/>
            <person name="Zhou Z."/>
            <person name="Hsiao Y.Y."/>
            <person name="Wu W.L."/>
            <person name="Chen Y.Y."/>
            <person name="Lin Y.F."/>
            <person name="Hsu J.L."/>
            <person name="Li C.Y."/>
            <person name="Wang Z.W."/>
            <person name="Zhao X."/>
            <person name="Zhong W.Y."/>
            <person name="Ma X.K."/>
            <person name="Ma L."/>
            <person name="Huang J."/>
            <person name="Chen G.Z."/>
            <person name="Huang M.Z."/>
            <person name="Huang L."/>
            <person name="Peng D.H."/>
            <person name="Luo Y.B."/>
            <person name="Zou S.Q."/>
            <person name="Chen S.P."/>
            <person name="Lan S."/>
            <person name="Tsai W.C."/>
            <person name="Van de Peer Y."/>
            <person name="Liu Z.J."/>
        </authorList>
    </citation>
    <scope>NUCLEOTIDE SEQUENCE [LARGE SCALE GENOMIC DNA]</scope>
    <source>
        <strain evidence="5">Lor287</strain>
    </source>
</reference>
<dbReference type="InterPro" id="IPR001878">
    <property type="entry name" value="Znf_CCHC"/>
</dbReference>
<keyword evidence="6" id="KW-1185">Reference proteome</keyword>
<dbReference type="InterPro" id="IPR036875">
    <property type="entry name" value="Znf_CCHC_sf"/>
</dbReference>
<feature type="compositionally biased region" description="Basic and acidic residues" evidence="3">
    <location>
        <begin position="128"/>
        <end position="137"/>
    </location>
</feature>
<feature type="region of interest" description="Disordered" evidence="3">
    <location>
        <begin position="108"/>
        <end position="157"/>
    </location>
</feature>
<evidence type="ECO:0000313" key="5">
    <source>
        <dbReference type="EMBL" id="KAK8957926.1"/>
    </source>
</evidence>
<evidence type="ECO:0000313" key="6">
    <source>
        <dbReference type="Proteomes" id="UP001418222"/>
    </source>
</evidence>
<dbReference type="SUPFAM" id="SSF57756">
    <property type="entry name" value="Retrovirus zinc finger-like domains"/>
    <property type="match status" value="1"/>
</dbReference>
<keyword evidence="1" id="KW-0479">Metal-binding</keyword>
<dbReference type="Pfam" id="PF00098">
    <property type="entry name" value="zf-CCHC"/>
    <property type="match status" value="2"/>
</dbReference>
<dbReference type="EMBL" id="JBBWWQ010000001">
    <property type="protein sequence ID" value="KAK8957926.1"/>
    <property type="molecule type" value="Genomic_DNA"/>
</dbReference>
<dbReference type="Proteomes" id="UP001418222">
    <property type="component" value="Unassembled WGS sequence"/>
</dbReference>
<organism evidence="5 6">
    <name type="scientific">Platanthera zijinensis</name>
    <dbReference type="NCBI Taxonomy" id="2320716"/>
    <lineage>
        <taxon>Eukaryota</taxon>
        <taxon>Viridiplantae</taxon>
        <taxon>Streptophyta</taxon>
        <taxon>Embryophyta</taxon>
        <taxon>Tracheophyta</taxon>
        <taxon>Spermatophyta</taxon>
        <taxon>Magnoliopsida</taxon>
        <taxon>Liliopsida</taxon>
        <taxon>Asparagales</taxon>
        <taxon>Orchidaceae</taxon>
        <taxon>Orchidoideae</taxon>
        <taxon>Orchideae</taxon>
        <taxon>Orchidinae</taxon>
        <taxon>Platanthera</taxon>
    </lineage>
</organism>
<dbReference type="GO" id="GO:0003676">
    <property type="term" value="F:nucleic acid binding"/>
    <property type="evidence" value="ECO:0007669"/>
    <property type="project" value="InterPro"/>
</dbReference>